<evidence type="ECO:0000256" key="4">
    <source>
        <dbReference type="ARBA" id="ARBA00023239"/>
    </source>
</evidence>
<dbReference type="EMBL" id="FNJC01000002">
    <property type="protein sequence ID" value="SDO92232.1"/>
    <property type="molecule type" value="Genomic_DNA"/>
</dbReference>
<keyword evidence="7" id="KW-1185">Reference proteome</keyword>
<evidence type="ECO:0000259" key="5">
    <source>
        <dbReference type="Pfam" id="PF16363"/>
    </source>
</evidence>
<dbReference type="InterPro" id="IPR016040">
    <property type="entry name" value="NAD(P)-bd_dom"/>
</dbReference>
<dbReference type="PANTHER" id="PTHR43715">
    <property type="entry name" value="GDP-MANNOSE 4,6-DEHYDRATASE"/>
    <property type="match status" value="1"/>
</dbReference>
<dbReference type="InterPro" id="IPR006368">
    <property type="entry name" value="GDP_Man_deHydtase"/>
</dbReference>
<sequence>MASETPPPPTGLRSLVIGANGQDGSYLAEHLLRCGCRVVGLGRQAQSRFIPGTTPGYTYVPVDLSRDRETLPDLLVRSRPDRIYHFAAVHGASGFAYEERGQDALQVNIGSVHQVLEYIRTTNPEACLLYASSVKAFNAKPAGRVHEELPRHSTCLYSITKNAASDLIGYYRHHHNVRATTLFLANHESPRRPSHYVLPRITQMLAAALSGEQPSDPLRSLNFSCDWGSSAEFVELGTRLLEVSPNQDYVMATGRTWTGFELVRELFSLAERDWRNHLPVLEPIDTSYAATFGADISRMVSVLGYGPQKNALDVALWILAENHGLHLRRHPARRVSTK</sequence>
<dbReference type="InterPro" id="IPR036291">
    <property type="entry name" value="NAD(P)-bd_dom_sf"/>
</dbReference>
<evidence type="ECO:0000256" key="1">
    <source>
        <dbReference type="ARBA" id="ARBA00001937"/>
    </source>
</evidence>
<keyword evidence="4" id="KW-0456">Lyase</keyword>
<evidence type="ECO:0000256" key="2">
    <source>
        <dbReference type="ARBA" id="ARBA00009263"/>
    </source>
</evidence>
<name>A0A1H0NHJ9_9HYPH</name>
<comment type="caution">
    <text evidence="6">The sequence shown here is derived from an EMBL/GenBank/DDBJ whole genome shotgun (WGS) entry which is preliminary data.</text>
</comment>
<protein>
    <recommendedName>
        <fullName evidence="3">GDP-mannose 4,6-dehydratase</fullName>
        <ecNumber evidence="3">4.2.1.47</ecNumber>
    </recommendedName>
</protein>
<dbReference type="EC" id="4.2.1.47" evidence="3"/>
<proteinExistence type="inferred from homology"/>
<dbReference type="Pfam" id="PF16363">
    <property type="entry name" value="GDP_Man_Dehyd"/>
    <property type="match status" value="1"/>
</dbReference>
<reference evidence="6 7" key="1">
    <citation type="submission" date="2016-10" db="EMBL/GenBank/DDBJ databases">
        <authorList>
            <person name="Varghese N."/>
            <person name="Submissions S."/>
        </authorList>
    </citation>
    <scope>NUCLEOTIDE SEQUENCE [LARGE SCALE GENOMIC DNA]</scope>
    <source>
        <strain evidence="6 7">CGMCC 1.6497</strain>
    </source>
</reference>
<comment type="similarity">
    <text evidence="2">Belongs to the NAD(P)-dependent epimerase/dehydratase family. GDP-mannose 4,6-dehydratase subfamily.</text>
</comment>
<organism evidence="6 7">
    <name type="scientific">Filomicrobium insigne</name>
    <dbReference type="NCBI Taxonomy" id="418854"/>
    <lineage>
        <taxon>Bacteria</taxon>
        <taxon>Pseudomonadati</taxon>
        <taxon>Pseudomonadota</taxon>
        <taxon>Alphaproteobacteria</taxon>
        <taxon>Hyphomicrobiales</taxon>
        <taxon>Hyphomicrobiaceae</taxon>
        <taxon>Filomicrobium</taxon>
    </lineage>
</organism>
<evidence type="ECO:0000313" key="6">
    <source>
        <dbReference type="EMBL" id="SDO92232.1"/>
    </source>
</evidence>
<dbReference type="Gene3D" id="3.90.25.10">
    <property type="entry name" value="UDP-galactose 4-epimerase, domain 1"/>
    <property type="match status" value="1"/>
</dbReference>
<dbReference type="Proteomes" id="UP000198795">
    <property type="component" value="Unassembled WGS sequence"/>
</dbReference>
<accession>A0A1H0NHJ9</accession>
<feature type="domain" description="NAD(P)-binding" evidence="5">
    <location>
        <begin position="15"/>
        <end position="271"/>
    </location>
</feature>
<dbReference type="PANTHER" id="PTHR43715:SF1">
    <property type="entry name" value="GDP-MANNOSE 4,6 DEHYDRATASE"/>
    <property type="match status" value="1"/>
</dbReference>
<evidence type="ECO:0000313" key="7">
    <source>
        <dbReference type="Proteomes" id="UP000198795"/>
    </source>
</evidence>
<comment type="cofactor">
    <cofactor evidence="1">
        <name>NADP(+)</name>
        <dbReference type="ChEBI" id="CHEBI:58349"/>
    </cofactor>
</comment>
<dbReference type="RefSeq" id="WP_170832445.1">
    <property type="nucleotide sequence ID" value="NZ_FNJC01000002.1"/>
</dbReference>
<gene>
    <name evidence="6" type="ORF">SAMN04488061_2009</name>
</gene>
<dbReference type="SUPFAM" id="SSF51735">
    <property type="entry name" value="NAD(P)-binding Rossmann-fold domains"/>
    <property type="match status" value="1"/>
</dbReference>
<dbReference type="Gene3D" id="3.40.50.720">
    <property type="entry name" value="NAD(P)-binding Rossmann-like Domain"/>
    <property type="match status" value="1"/>
</dbReference>
<evidence type="ECO:0000256" key="3">
    <source>
        <dbReference type="ARBA" id="ARBA00011989"/>
    </source>
</evidence>